<feature type="region of interest" description="Disordered" evidence="1">
    <location>
        <begin position="263"/>
        <end position="603"/>
    </location>
</feature>
<proteinExistence type="predicted"/>
<feature type="compositionally biased region" description="Low complexity" evidence="1">
    <location>
        <begin position="453"/>
        <end position="462"/>
    </location>
</feature>
<feature type="compositionally biased region" description="Low complexity" evidence="1">
    <location>
        <begin position="470"/>
        <end position="479"/>
    </location>
</feature>
<feature type="compositionally biased region" description="Basic and acidic residues" evidence="1">
    <location>
        <begin position="672"/>
        <end position="681"/>
    </location>
</feature>
<feature type="region of interest" description="Disordered" evidence="1">
    <location>
        <begin position="671"/>
        <end position="698"/>
    </location>
</feature>
<evidence type="ECO:0000313" key="3">
    <source>
        <dbReference type="Proteomes" id="UP000299084"/>
    </source>
</evidence>
<feature type="compositionally biased region" description="Low complexity" evidence="1">
    <location>
        <begin position="557"/>
        <end position="574"/>
    </location>
</feature>
<dbReference type="InterPro" id="IPR043375">
    <property type="entry name" value="FSCB"/>
</dbReference>
<comment type="caution">
    <text evidence="2">The sequence shown here is derived from an EMBL/GenBank/DDBJ whole genome shotgun (WGS) entry which is preliminary data.</text>
</comment>
<feature type="region of interest" description="Disordered" evidence="1">
    <location>
        <begin position="1"/>
        <end position="57"/>
    </location>
</feature>
<feature type="compositionally biased region" description="Low complexity" evidence="1">
    <location>
        <begin position="225"/>
        <end position="236"/>
    </location>
</feature>
<organism evidence="2 3">
    <name type="scientific">Camelus dromedarius</name>
    <name type="common">Dromedary</name>
    <name type="synonym">Arabian camel</name>
    <dbReference type="NCBI Taxonomy" id="9838"/>
    <lineage>
        <taxon>Eukaryota</taxon>
        <taxon>Metazoa</taxon>
        <taxon>Chordata</taxon>
        <taxon>Craniata</taxon>
        <taxon>Vertebrata</taxon>
        <taxon>Euteleostomi</taxon>
        <taxon>Mammalia</taxon>
        <taxon>Eutheria</taxon>
        <taxon>Laurasiatheria</taxon>
        <taxon>Artiodactyla</taxon>
        <taxon>Tylopoda</taxon>
        <taxon>Camelidae</taxon>
        <taxon>Camelus</taxon>
    </lineage>
</organism>
<dbReference type="PANTHER" id="PTHR36135">
    <property type="entry name" value="FIBROUS SHEATH CABYR-BINDING PROTEIN"/>
    <property type="match status" value="1"/>
</dbReference>
<dbReference type="Proteomes" id="UP000299084">
    <property type="component" value="Unassembled WGS sequence"/>
</dbReference>
<dbReference type="OrthoDB" id="9838448at2759"/>
<gene>
    <name evidence="2" type="ORF">Cadr_000005918</name>
</gene>
<keyword evidence="3" id="KW-1185">Reference proteome</keyword>
<name>A0A5N4E4K4_CAMDR</name>
<evidence type="ECO:0000256" key="1">
    <source>
        <dbReference type="SAM" id="MobiDB-lite"/>
    </source>
</evidence>
<dbReference type="EMBL" id="JWIN03000006">
    <property type="protein sequence ID" value="KAB1277946.1"/>
    <property type="molecule type" value="Genomic_DNA"/>
</dbReference>
<dbReference type="AlphaFoldDB" id="A0A5N4E4K4"/>
<sequence length="710" mass="76976">MEESDESDQPISAGRQEIRKRRRPSQPMIDKSQQTEVTEKKNHLPAPQSSGPKAILRIGNVPVSKVSCDSCRLSSQLQQTWTKRKRVQDMTDRSLQTDTIAEEKKEEIKSVCGTVVPAEKPAVVGEAAPEYPESIQEVEIPPDRHSVQLKTDRSQQTTCTGDWTMMNIPQKQTADEQQMYFSELEIVFIGRPSNSFSNSKEGAQKRKSSGKIFVSEHPEFQPMTSSNEEISQVSSSKASLIQHTKKSAPLLLEDEQDVPIKVQSPAAEKISAEVQLPLAEETTAEEVPAEIQPPPAKEAPADVQPALAEEVPGDEGPAKAAPIPAETTLSEEPPAEIQPPAADEAPVEIQPTPAEDTLSKELSAEVQPLSTEEAPIQEAPELPPAEGTTNELQLSPLVVSTAENAPAEAEPPPAELVPDEVQSPPAEEAPAEEAPEEVQLPSTEEAPAEEVSAEVQSPPAEEAPAEEVSAEVQSLPAEESPAEEGPEEVLSLPAEETFAEEASTKVQPPPPEERPAEEAPEEVYFPPAEETAKEEVSAVVQPPPPEEAPPEEDPEEVQSLPAEGAPAEEASAELQPLPPEEAFTEEAPLELQPPPTEETTSEMVPVDKQSFQDGESFITQIFIRDTFTEVPFPPSGQTPADEALVEIASNEYQSLQTPDIPVVKLESLVFESEPKSEEPLKLDPLPEDSSNPKKEEVSVQIEGVIHIELE</sequence>
<reference evidence="2 3" key="1">
    <citation type="journal article" date="2019" name="Mol. Ecol. Resour.">
        <title>Improving Illumina assemblies with Hi-C and long reads: an example with the North African dromedary.</title>
        <authorList>
            <person name="Elbers J.P."/>
            <person name="Rogers M.F."/>
            <person name="Perelman P.L."/>
            <person name="Proskuryakova A.A."/>
            <person name="Serdyukova N.A."/>
            <person name="Johnson W.E."/>
            <person name="Horin P."/>
            <person name="Corander J."/>
            <person name="Murphy D."/>
            <person name="Burger P.A."/>
        </authorList>
    </citation>
    <scope>NUCLEOTIDE SEQUENCE [LARGE SCALE GENOMIC DNA]</scope>
    <source>
        <strain evidence="2">Drom800</strain>
        <tissue evidence="2">Blood</tissue>
    </source>
</reference>
<evidence type="ECO:0000313" key="2">
    <source>
        <dbReference type="EMBL" id="KAB1277946.1"/>
    </source>
</evidence>
<dbReference type="GO" id="GO:0033234">
    <property type="term" value="P:negative regulation of protein sumoylation"/>
    <property type="evidence" value="ECO:0007669"/>
    <property type="project" value="InterPro"/>
</dbReference>
<dbReference type="PANTHER" id="PTHR36135:SF1">
    <property type="entry name" value="FIBROUS SHEATH CABYR-BINDING PROTEIN"/>
    <property type="match status" value="1"/>
</dbReference>
<feature type="region of interest" description="Disordered" evidence="1">
    <location>
        <begin position="193"/>
        <end position="243"/>
    </location>
</feature>
<protein>
    <submittedName>
        <fullName evidence="2">Fibrous sheath CABYR-binding protein</fullName>
    </submittedName>
</protein>
<dbReference type="GO" id="GO:0097228">
    <property type="term" value="C:sperm principal piece"/>
    <property type="evidence" value="ECO:0007669"/>
    <property type="project" value="TreeGrafter"/>
</dbReference>
<accession>A0A5N4E4K4</accession>
<dbReference type="GO" id="GO:0005509">
    <property type="term" value="F:calcium ion binding"/>
    <property type="evidence" value="ECO:0007669"/>
    <property type="project" value="InterPro"/>
</dbReference>
<dbReference type="GO" id="GO:0035686">
    <property type="term" value="C:sperm fibrous sheath"/>
    <property type="evidence" value="ECO:0007669"/>
    <property type="project" value="TreeGrafter"/>
</dbReference>